<proteinExistence type="predicted"/>
<feature type="domain" description="Peptidase M16 C-terminal" evidence="2">
    <location>
        <begin position="693"/>
        <end position="871"/>
    </location>
</feature>
<evidence type="ECO:0000259" key="1">
    <source>
        <dbReference type="Pfam" id="PF00675"/>
    </source>
</evidence>
<keyword evidence="3" id="KW-0645">Protease</keyword>
<dbReference type="Pfam" id="PF00675">
    <property type="entry name" value="Peptidase_M16"/>
    <property type="match status" value="2"/>
</dbReference>
<dbReference type="AlphaFoldDB" id="A0A2U3LB73"/>
<name>A0A2U3LB73_9BACT</name>
<dbReference type="Pfam" id="PF05193">
    <property type="entry name" value="Peptidase_M16_C"/>
    <property type="match status" value="2"/>
</dbReference>
<protein>
    <submittedName>
        <fullName evidence="3">Zinc protease-like peptidase</fullName>
    </submittedName>
</protein>
<dbReference type="InterPro" id="IPR011765">
    <property type="entry name" value="Pept_M16_N"/>
</dbReference>
<dbReference type="GO" id="GO:0006508">
    <property type="term" value="P:proteolysis"/>
    <property type="evidence" value="ECO:0007669"/>
    <property type="project" value="UniProtKB-KW"/>
</dbReference>
<dbReference type="Gene3D" id="3.30.830.10">
    <property type="entry name" value="Metalloenzyme, LuxS/M16 peptidase-like"/>
    <property type="match status" value="4"/>
</dbReference>
<feature type="domain" description="Peptidase M16 C-terminal" evidence="2">
    <location>
        <begin position="254"/>
        <end position="428"/>
    </location>
</feature>
<reference evidence="4" key="1">
    <citation type="submission" date="2018-02" db="EMBL/GenBank/DDBJ databases">
        <authorList>
            <person name="Hausmann B."/>
        </authorList>
    </citation>
    <scope>NUCLEOTIDE SEQUENCE [LARGE SCALE GENOMIC DNA]</scope>
    <source>
        <strain evidence="4">Peat soil MAG SbA1</strain>
    </source>
</reference>
<dbReference type="GO" id="GO:0008233">
    <property type="term" value="F:peptidase activity"/>
    <property type="evidence" value="ECO:0007669"/>
    <property type="project" value="UniProtKB-KW"/>
</dbReference>
<gene>
    <name evidence="3" type="ORF">SBA1_90113</name>
</gene>
<dbReference type="Proteomes" id="UP000238701">
    <property type="component" value="Unassembled WGS sequence"/>
</dbReference>
<dbReference type="PANTHER" id="PTHR11851:SF224">
    <property type="entry name" value="PROCESSING PROTEASE"/>
    <property type="match status" value="1"/>
</dbReference>
<dbReference type="InterPro" id="IPR007863">
    <property type="entry name" value="Peptidase_M16_C"/>
</dbReference>
<dbReference type="InterPro" id="IPR011249">
    <property type="entry name" value="Metalloenz_LuxS/M16"/>
</dbReference>
<feature type="domain" description="Peptidase M16 N-terminal" evidence="1">
    <location>
        <begin position="538"/>
        <end position="648"/>
    </location>
</feature>
<evidence type="ECO:0000259" key="2">
    <source>
        <dbReference type="Pfam" id="PF05193"/>
    </source>
</evidence>
<dbReference type="SUPFAM" id="SSF63411">
    <property type="entry name" value="LuxS/MPP-like metallohydrolase"/>
    <property type="match status" value="4"/>
</dbReference>
<evidence type="ECO:0000313" key="3">
    <source>
        <dbReference type="EMBL" id="SPF48979.1"/>
    </source>
</evidence>
<evidence type="ECO:0000313" key="4">
    <source>
        <dbReference type="Proteomes" id="UP000238701"/>
    </source>
</evidence>
<dbReference type="EMBL" id="OMOD01000188">
    <property type="protein sequence ID" value="SPF48979.1"/>
    <property type="molecule type" value="Genomic_DNA"/>
</dbReference>
<dbReference type="GO" id="GO:0046872">
    <property type="term" value="F:metal ion binding"/>
    <property type="evidence" value="ECO:0007669"/>
    <property type="project" value="InterPro"/>
</dbReference>
<sequence length="965" mass="106354">MLKPLRIPFQHDRFEGSLEPWDVADLNRVEAILKNKLTSSVTILLMIMALTIGNRIPAAAQSQPAAPHQAPVAAGVDIPIPDIPYTKFVLSNGLTVLVHEDHKAPIVAVNTWYHVGSKNEKPGKTGFAHLFEHLMFSGSDDFNHTYINAMEKIGATNMNGTTNNDRTNYFENVPTSMLDYVLFAESDRMGHLLGVLDQKKLDLQRGVVQNEKRVGENQPYGVTEQILTENTYPVGHPYSWTVIGSMKDLDAASMSDVQEWFKTYYGPNNVTLVIAGDITPEVAREKVEKYYGEIPAGPPIDKHQVWIAKRAGTHRGLVQDRVPQARLYRVWNVPEFGSPEEAQLDLVEQILGRGKTSRLYKRLVYKDQTATSATATNDTNEIGGQFDFTLTATPGGDLKKVETAANEELQNFLKNGPTESELQIAKTQILGNYARIVERIGGFGGKSDLIARCQTYRGNPDCYKDYLKWVKAATPATVKKAAVDWLSDGDYVLEVQPYPTDYKTGAKLDRSKEPAAGGPESLKLPALQKATLANGLKIVLAERHTAPVVNFTLMVDSGYAADPAPAPGMDSFEQRMLEEGTPTRDSLKIGEELESLSANFNAGASLDWSLVSLNTLKSTMDKSLDIYADLILHPAFPQKEFERIQKERIAGIKREKVTPQAMALRVVPTLLYGKGHPYAVPFTGTGTEASVGKMTREDLAKFHDTWFKPNNSTLLVVGDTSMAEIKPKLEKVLASWKPGDVPQKTVPKVAQPEKDVVYLIDRPGSGQSVIFGAQLAPPLNDPDAVALQIVNDIFGGQFSSRINMNLREDKHWSYGVRSVLPSARGQRPYISVSAVQTDKTKESIVELVKEYNGIVSTKPITNEELTNAQNNATLALPGSFETDQQLSGGYGTLLQNDLPEDYYNTFTQKVLAMAPDSANQIAKKYILPDHLVWVVVGDMAKVEAGIRELNLGEVHKIDADGNPVH</sequence>
<keyword evidence="3" id="KW-0378">Hydrolase</keyword>
<dbReference type="InterPro" id="IPR050361">
    <property type="entry name" value="MPP/UQCRC_Complex"/>
</dbReference>
<organism evidence="3 4">
    <name type="scientific">Candidatus Sulfotelmatobacter kueseliae</name>
    <dbReference type="NCBI Taxonomy" id="2042962"/>
    <lineage>
        <taxon>Bacteria</taxon>
        <taxon>Pseudomonadati</taxon>
        <taxon>Acidobacteriota</taxon>
        <taxon>Terriglobia</taxon>
        <taxon>Terriglobales</taxon>
        <taxon>Candidatus Korobacteraceae</taxon>
        <taxon>Candidatus Sulfotelmatobacter</taxon>
    </lineage>
</organism>
<feature type="domain" description="Peptidase M16 N-terminal" evidence="1">
    <location>
        <begin position="96"/>
        <end position="232"/>
    </location>
</feature>
<accession>A0A2U3LB73</accession>
<dbReference type="PANTHER" id="PTHR11851">
    <property type="entry name" value="METALLOPROTEASE"/>
    <property type="match status" value="1"/>
</dbReference>